<keyword evidence="2" id="KW-1185">Reference proteome</keyword>
<dbReference type="OrthoDB" id="3495677at2759"/>
<evidence type="ECO:0000313" key="2">
    <source>
        <dbReference type="Proteomes" id="UP000701801"/>
    </source>
</evidence>
<organism evidence="1 2">
    <name type="scientific">Hymenoscyphus albidus</name>
    <dbReference type="NCBI Taxonomy" id="595503"/>
    <lineage>
        <taxon>Eukaryota</taxon>
        <taxon>Fungi</taxon>
        <taxon>Dikarya</taxon>
        <taxon>Ascomycota</taxon>
        <taxon>Pezizomycotina</taxon>
        <taxon>Leotiomycetes</taxon>
        <taxon>Helotiales</taxon>
        <taxon>Helotiaceae</taxon>
        <taxon>Hymenoscyphus</taxon>
    </lineage>
</organism>
<dbReference type="AlphaFoldDB" id="A0A9N9Q0N7"/>
<dbReference type="EMBL" id="CAJVRM010000003">
    <property type="protein sequence ID" value="CAG8970844.1"/>
    <property type="molecule type" value="Genomic_DNA"/>
</dbReference>
<evidence type="ECO:0000313" key="1">
    <source>
        <dbReference type="EMBL" id="CAG8970844.1"/>
    </source>
</evidence>
<dbReference type="Proteomes" id="UP000701801">
    <property type="component" value="Unassembled WGS sequence"/>
</dbReference>
<proteinExistence type="predicted"/>
<gene>
    <name evidence="1" type="ORF">HYALB_00000821</name>
</gene>
<name>A0A9N9Q0N7_9HELO</name>
<sequence length="144" mass="16254">MDLQGLFANSVIGDFAARHPRTLKDEDDELEPSKGGGLLDFLRLPTRPVGWKIGHQIMSIMKLDQITDNLPERPESFKHVYLACVPHHLGSGLIYQSGSGIDKRENVILKVENMKDQTDTGIHKKLPLIVYEIGSTDYSPRKFR</sequence>
<accession>A0A9N9Q0N7</accession>
<comment type="caution">
    <text evidence="1">The sequence shown here is derived from an EMBL/GenBank/DDBJ whole genome shotgun (WGS) entry which is preliminary data.</text>
</comment>
<reference evidence="1" key="1">
    <citation type="submission" date="2021-07" db="EMBL/GenBank/DDBJ databases">
        <authorList>
            <person name="Durling M."/>
        </authorList>
    </citation>
    <scope>NUCLEOTIDE SEQUENCE</scope>
</reference>
<protein>
    <submittedName>
        <fullName evidence="1">Uncharacterized protein</fullName>
    </submittedName>
</protein>